<comment type="caution">
    <text evidence="5">The sequence shown here is derived from an EMBL/GenBank/DDBJ whole genome shotgun (WGS) entry which is preliminary data.</text>
</comment>
<keyword evidence="1" id="KW-0677">Repeat</keyword>
<dbReference type="OMA" id="HYAVATH"/>
<evidence type="ECO:0008006" key="7">
    <source>
        <dbReference type="Google" id="ProtNLM"/>
    </source>
</evidence>
<evidence type="ECO:0000256" key="3">
    <source>
        <dbReference type="PROSITE-ProRule" id="PRU00023"/>
    </source>
</evidence>
<feature type="compositionally biased region" description="Polar residues" evidence="4">
    <location>
        <begin position="546"/>
        <end position="555"/>
    </location>
</feature>
<keyword evidence="6" id="KW-1185">Reference proteome</keyword>
<keyword evidence="2 3" id="KW-0040">ANK repeat</keyword>
<dbReference type="SUPFAM" id="SSF48403">
    <property type="entry name" value="Ankyrin repeat"/>
    <property type="match status" value="1"/>
</dbReference>
<dbReference type="PROSITE" id="PS50297">
    <property type="entry name" value="ANK_REP_REGION"/>
    <property type="match status" value="2"/>
</dbReference>
<evidence type="ECO:0000313" key="6">
    <source>
        <dbReference type="Proteomes" id="UP000241587"/>
    </source>
</evidence>
<proteinExistence type="predicted"/>
<evidence type="ECO:0000313" key="5">
    <source>
        <dbReference type="EMBL" id="PTD02391.1"/>
    </source>
</evidence>
<gene>
    <name evidence="5" type="ORF">FCULG_00011912</name>
</gene>
<dbReference type="EMBL" id="PVEM01000022">
    <property type="protein sequence ID" value="PTD02391.1"/>
    <property type="molecule type" value="Genomic_DNA"/>
</dbReference>
<feature type="compositionally biased region" description="Basic and acidic residues" evidence="4">
    <location>
        <begin position="517"/>
        <end position="531"/>
    </location>
</feature>
<dbReference type="InterPro" id="IPR036770">
    <property type="entry name" value="Ankyrin_rpt-contain_sf"/>
</dbReference>
<dbReference type="PROSITE" id="PS50088">
    <property type="entry name" value="ANK_REPEAT"/>
    <property type="match status" value="2"/>
</dbReference>
<dbReference type="PANTHER" id="PTHR24198:SF165">
    <property type="entry name" value="ANKYRIN REPEAT-CONTAINING PROTEIN-RELATED"/>
    <property type="match status" value="1"/>
</dbReference>
<evidence type="ECO:0000256" key="1">
    <source>
        <dbReference type="ARBA" id="ARBA00022737"/>
    </source>
</evidence>
<dbReference type="PANTHER" id="PTHR24198">
    <property type="entry name" value="ANKYRIN REPEAT AND PROTEIN KINASE DOMAIN-CONTAINING PROTEIN"/>
    <property type="match status" value="1"/>
</dbReference>
<dbReference type="InterPro" id="IPR002110">
    <property type="entry name" value="Ankyrin_rpt"/>
</dbReference>
<accession>A0A2T4GFS7</accession>
<dbReference type="SMART" id="SM00248">
    <property type="entry name" value="ANK"/>
    <property type="match status" value="9"/>
</dbReference>
<sequence length="555" mass="62141">MSSPQRSSESTYEAFSRPPITHDDEYIPYVPMTMTCQDGTVLYETEYRCLLMEIIRRDDVTSLEQYLAIDPQAVGHACDEISDYYSLFYIAVDNGSLGALRVLLSHQETITLRPGFVSYKELGFTLLNEAARRADIEIVQFLLDNQPAYADINERDENGCTAILAAADIYSTLYPEPFNWQPSVQRGETVMNVLLDRGASASDIIVPLWDDMGTPETVLTLVARWAGPELINRLIKGGADVHAKIDGDPFCLTWDFGLGPVSNMSAISMASWHANIAAIQTFIECRDSGVEIADMISFRDSSGSNPLHWLTRNYMAQEQPYIQSRAQQEQKIKEIIDTAGLLLDIDPHAIHSQDCTGNTPLHYATQHTAQQYENYTAVIELLCKNGADASIRNDMEETPLHTLISHPRISPRAMSILLAHGARVTDTNKEGNSPLHLAITERSDVDVISFLLEQGADANLMNMEHNTPLHVAALHSLWVRNPNDKTNKYQEHVRAILEEAAGKTGIDMLNGDGKTAQQERKERMELRRKEEIEWEAASRETGPANEESQWLNAHP</sequence>
<dbReference type="Pfam" id="PF00023">
    <property type="entry name" value="Ank"/>
    <property type="match status" value="1"/>
</dbReference>
<organism evidence="5 6">
    <name type="scientific">Fusarium culmorum</name>
    <dbReference type="NCBI Taxonomy" id="5516"/>
    <lineage>
        <taxon>Eukaryota</taxon>
        <taxon>Fungi</taxon>
        <taxon>Dikarya</taxon>
        <taxon>Ascomycota</taxon>
        <taxon>Pezizomycotina</taxon>
        <taxon>Sordariomycetes</taxon>
        <taxon>Hypocreomycetidae</taxon>
        <taxon>Hypocreales</taxon>
        <taxon>Nectriaceae</taxon>
        <taxon>Fusarium</taxon>
    </lineage>
</organism>
<dbReference type="AlphaFoldDB" id="A0A2T4GFS7"/>
<evidence type="ECO:0000256" key="4">
    <source>
        <dbReference type="SAM" id="MobiDB-lite"/>
    </source>
</evidence>
<feature type="repeat" description="ANK" evidence="3">
    <location>
        <begin position="356"/>
        <end position="394"/>
    </location>
</feature>
<evidence type="ECO:0000256" key="2">
    <source>
        <dbReference type="ARBA" id="ARBA00023043"/>
    </source>
</evidence>
<dbReference type="Pfam" id="PF12796">
    <property type="entry name" value="Ank_2"/>
    <property type="match status" value="1"/>
</dbReference>
<dbReference type="OrthoDB" id="823504at2759"/>
<dbReference type="Gene3D" id="1.25.40.20">
    <property type="entry name" value="Ankyrin repeat-containing domain"/>
    <property type="match status" value="1"/>
</dbReference>
<feature type="region of interest" description="Disordered" evidence="4">
    <location>
        <begin position="509"/>
        <end position="555"/>
    </location>
</feature>
<name>A0A2T4GFS7_FUSCU</name>
<reference evidence="5 6" key="1">
    <citation type="submission" date="2018-02" db="EMBL/GenBank/DDBJ databases">
        <title>Fusarium culmorum secondary metabolites in fungal-bacterial-plant interactions.</title>
        <authorList>
            <person name="Schmidt R."/>
        </authorList>
    </citation>
    <scope>NUCLEOTIDE SEQUENCE [LARGE SCALE GENOMIC DNA]</scope>
    <source>
        <strain evidence="5 6">PV</strain>
    </source>
</reference>
<protein>
    <recommendedName>
        <fullName evidence="7">Ankyrin</fullName>
    </recommendedName>
</protein>
<feature type="repeat" description="ANK" evidence="3">
    <location>
        <begin position="430"/>
        <end position="463"/>
    </location>
</feature>
<dbReference type="Proteomes" id="UP000241587">
    <property type="component" value="Unassembled WGS sequence"/>
</dbReference>